<protein>
    <submittedName>
        <fullName evidence="2">Cupin</fullName>
    </submittedName>
</protein>
<accession>A0A2L0FBK4</accession>
<feature type="domain" description="Cupin type-2" evidence="1">
    <location>
        <begin position="40"/>
        <end position="106"/>
    </location>
</feature>
<evidence type="ECO:0000313" key="3">
    <source>
        <dbReference type="Proteomes" id="UP000238348"/>
    </source>
</evidence>
<name>A0A2L0FBK4_SORCE</name>
<dbReference type="InterPro" id="IPR013096">
    <property type="entry name" value="Cupin_2"/>
</dbReference>
<sequence>MAQPYRLVTAAARIPVPGGKLIEELFGRVNTGTDGFSLAHMVAPPGWSEPAQTPAFGELTLMVRGRMRIEIAGEVIDLAAGQALWAEPEQRVRYSNPFDEESEYFALCIPAFAPELARRDAG</sequence>
<dbReference type="RefSeq" id="WP_104986694.1">
    <property type="nucleotide sequence ID" value="NZ_CP012673.1"/>
</dbReference>
<organism evidence="2 3">
    <name type="scientific">Sorangium cellulosum</name>
    <name type="common">Polyangium cellulosum</name>
    <dbReference type="NCBI Taxonomy" id="56"/>
    <lineage>
        <taxon>Bacteria</taxon>
        <taxon>Pseudomonadati</taxon>
        <taxon>Myxococcota</taxon>
        <taxon>Polyangia</taxon>
        <taxon>Polyangiales</taxon>
        <taxon>Polyangiaceae</taxon>
        <taxon>Sorangium</taxon>
    </lineage>
</organism>
<dbReference type="InterPro" id="IPR011051">
    <property type="entry name" value="RmlC_Cupin_sf"/>
</dbReference>
<dbReference type="EMBL" id="CP012673">
    <property type="protein sequence ID" value="AUX48911.1"/>
    <property type="molecule type" value="Genomic_DNA"/>
</dbReference>
<dbReference type="OrthoDB" id="160522at2"/>
<dbReference type="Pfam" id="PF07883">
    <property type="entry name" value="Cupin_2"/>
    <property type="match status" value="1"/>
</dbReference>
<gene>
    <name evidence="2" type="ORF">SOCE26_104540</name>
</gene>
<proteinExistence type="predicted"/>
<dbReference type="SUPFAM" id="SSF51182">
    <property type="entry name" value="RmlC-like cupins"/>
    <property type="match status" value="1"/>
</dbReference>
<reference evidence="2 3" key="1">
    <citation type="submission" date="2015-09" db="EMBL/GenBank/DDBJ databases">
        <title>Sorangium comparison.</title>
        <authorList>
            <person name="Zaburannyi N."/>
            <person name="Bunk B."/>
            <person name="Overmann J."/>
            <person name="Mueller R."/>
        </authorList>
    </citation>
    <scope>NUCLEOTIDE SEQUENCE [LARGE SCALE GENOMIC DNA]</scope>
    <source>
        <strain evidence="2 3">So ce26</strain>
    </source>
</reference>
<evidence type="ECO:0000259" key="1">
    <source>
        <dbReference type="Pfam" id="PF07883"/>
    </source>
</evidence>
<dbReference type="InterPro" id="IPR014710">
    <property type="entry name" value="RmlC-like_jellyroll"/>
</dbReference>
<dbReference type="AlphaFoldDB" id="A0A2L0FBK4"/>
<evidence type="ECO:0000313" key="2">
    <source>
        <dbReference type="EMBL" id="AUX48911.1"/>
    </source>
</evidence>
<dbReference type="Gene3D" id="2.60.120.10">
    <property type="entry name" value="Jelly Rolls"/>
    <property type="match status" value="1"/>
</dbReference>
<dbReference type="Proteomes" id="UP000238348">
    <property type="component" value="Chromosome"/>
</dbReference>